<keyword evidence="4" id="KW-0410">Iron transport</keyword>
<evidence type="ECO:0000256" key="7">
    <source>
        <dbReference type="SAM" id="SignalP"/>
    </source>
</evidence>
<dbReference type="RefSeq" id="WP_188721596.1">
    <property type="nucleotide sequence ID" value="NZ_BMIF01000008.1"/>
</dbReference>
<evidence type="ECO:0000256" key="3">
    <source>
        <dbReference type="ARBA" id="ARBA00022448"/>
    </source>
</evidence>
<dbReference type="Gene3D" id="3.40.50.1980">
    <property type="entry name" value="Nitrogenase molybdenum iron protein domain"/>
    <property type="match status" value="2"/>
</dbReference>
<evidence type="ECO:0000313" key="9">
    <source>
        <dbReference type="EMBL" id="GGA71665.1"/>
    </source>
</evidence>
<dbReference type="AlphaFoldDB" id="A0A916RXX4"/>
<dbReference type="InterPro" id="IPR051313">
    <property type="entry name" value="Bact_iron-sidero_bind"/>
</dbReference>
<dbReference type="PANTHER" id="PTHR30532:SF28">
    <property type="entry name" value="PETROBACTIN-BINDING PROTEIN YCLQ"/>
    <property type="match status" value="1"/>
</dbReference>
<dbReference type="SUPFAM" id="SSF53807">
    <property type="entry name" value="Helical backbone' metal receptor"/>
    <property type="match status" value="1"/>
</dbReference>
<dbReference type="GO" id="GO:1901678">
    <property type="term" value="P:iron coordination entity transport"/>
    <property type="evidence" value="ECO:0007669"/>
    <property type="project" value="UniProtKB-ARBA"/>
</dbReference>
<evidence type="ECO:0000256" key="5">
    <source>
        <dbReference type="ARBA" id="ARBA00022729"/>
    </source>
</evidence>
<keyword evidence="4" id="KW-0408">Iron</keyword>
<sequence length="302" mass="31924">MKLTTIFASLALAAATAMSPAFAAEITIKHAQGETTLPDTPKKVLVFDMASLDTLDALGVEVAGVPGGNKPGSLKKYEGDEYVKVGTLFEPDFEAVNAAEPDLIIVGGRSAPKYADLAKIAPTIDMTSAPDDFLNNMKTNVKTLASVFGKDQEAEAKLAKLDESIAALKEKAADAGRVLTILTTGGRMSAHGKGGRFTIVYEDFGMTPAAEGLEVGTHGQAISNEFILETNPDWLLVVDRDAAIGQEGQAAEQVLNNELVTQTNAWKNNHVVYLNAANWYIIGGGLNAVQANVDELLAAFSK</sequence>
<feature type="domain" description="Fe/B12 periplasmic-binding" evidence="8">
    <location>
        <begin position="43"/>
        <end position="302"/>
    </location>
</feature>
<keyword evidence="6" id="KW-0175">Coiled coil</keyword>
<dbReference type="EMBL" id="BMIF01000008">
    <property type="protein sequence ID" value="GGA71665.1"/>
    <property type="molecule type" value="Genomic_DNA"/>
</dbReference>
<evidence type="ECO:0000313" key="10">
    <source>
        <dbReference type="Proteomes" id="UP000636264"/>
    </source>
</evidence>
<dbReference type="PROSITE" id="PS50983">
    <property type="entry name" value="FE_B12_PBP"/>
    <property type="match status" value="1"/>
</dbReference>
<dbReference type="CDD" id="cd01140">
    <property type="entry name" value="FatB"/>
    <property type="match status" value="1"/>
</dbReference>
<keyword evidence="4" id="KW-0406">Ion transport</keyword>
<evidence type="ECO:0000256" key="4">
    <source>
        <dbReference type="ARBA" id="ARBA00022496"/>
    </source>
</evidence>
<feature type="coiled-coil region" evidence="6">
    <location>
        <begin position="151"/>
        <end position="178"/>
    </location>
</feature>
<accession>A0A916RXX4</accession>
<feature type="chain" id="PRO_5036758089" evidence="7">
    <location>
        <begin position="24"/>
        <end position="302"/>
    </location>
</feature>
<dbReference type="Pfam" id="PF01497">
    <property type="entry name" value="Peripla_BP_2"/>
    <property type="match status" value="1"/>
</dbReference>
<keyword evidence="5 7" id="KW-0732">Signal</keyword>
<reference evidence="9" key="2">
    <citation type="submission" date="2020-09" db="EMBL/GenBank/DDBJ databases">
        <authorList>
            <person name="Sun Q."/>
            <person name="Zhou Y."/>
        </authorList>
    </citation>
    <scope>NUCLEOTIDE SEQUENCE</scope>
    <source>
        <strain evidence="9">CGMCC 1.15320</strain>
    </source>
</reference>
<dbReference type="GO" id="GO:0030288">
    <property type="term" value="C:outer membrane-bounded periplasmic space"/>
    <property type="evidence" value="ECO:0007669"/>
    <property type="project" value="TreeGrafter"/>
</dbReference>
<organism evidence="9 10">
    <name type="scientific">Nitratireductor aestuarii</name>
    <dbReference type="NCBI Taxonomy" id="1735103"/>
    <lineage>
        <taxon>Bacteria</taxon>
        <taxon>Pseudomonadati</taxon>
        <taxon>Pseudomonadota</taxon>
        <taxon>Alphaproteobacteria</taxon>
        <taxon>Hyphomicrobiales</taxon>
        <taxon>Phyllobacteriaceae</taxon>
        <taxon>Nitratireductor</taxon>
    </lineage>
</organism>
<dbReference type="InterPro" id="IPR002491">
    <property type="entry name" value="ABC_transptr_periplasmic_BD"/>
</dbReference>
<dbReference type="InterPro" id="IPR033870">
    <property type="entry name" value="FatB"/>
</dbReference>
<feature type="signal peptide" evidence="7">
    <location>
        <begin position="1"/>
        <end position="23"/>
    </location>
</feature>
<gene>
    <name evidence="9" type="ORF">GCM10011385_26860</name>
</gene>
<comment type="subcellular location">
    <subcellularLocation>
        <location evidence="1">Cell envelope</location>
    </subcellularLocation>
</comment>
<evidence type="ECO:0000259" key="8">
    <source>
        <dbReference type="PROSITE" id="PS50983"/>
    </source>
</evidence>
<proteinExistence type="inferred from homology"/>
<comment type="caution">
    <text evidence="9">The sequence shown here is derived from an EMBL/GenBank/DDBJ whole genome shotgun (WGS) entry which is preliminary data.</text>
</comment>
<keyword evidence="3" id="KW-0813">Transport</keyword>
<name>A0A916RXX4_9HYPH</name>
<dbReference type="Proteomes" id="UP000636264">
    <property type="component" value="Unassembled WGS sequence"/>
</dbReference>
<reference evidence="9" key="1">
    <citation type="journal article" date="2014" name="Int. J. Syst. Evol. Microbiol.">
        <title>Complete genome sequence of Corynebacterium casei LMG S-19264T (=DSM 44701T), isolated from a smear-ripened cheese.</title>
        <authorList>
            <consortium name="US DOE Joint Genome Institute (JGI-PGF)"/>
            <person name="Walter F."/>
            <person name="Albersmeier A."/>
            <person name="Kalinowski J."/>
            <person name="Ruckert C."/>
        </authorList>
    </citation>
    <scope>NUCLEOTIDE SEQUENCE</scope>
    <source>
        <strain evidence="9">CGMCC 1.15320</strain>
    </source>
</reference>
<evidence type="ECO:0000256" key="2">
    <source>
        <dbReference type="ARBA" id="ARBA00008814"/>
    </source>
</evidence>
<protein>
    <submittedName>
        <fullName evidence="9">Iron ABC transporter substrate-binding protein</fullName>
    </submittedName>
</protein>
<evidence type="ECO:0000256" key="6">
    <source>
        <dbReference type="SAM" id="Coils"/>
    </source>
</evidence>
<evidence type="ECO:0000256" key="1">
    <source>
        <dbReference type="ARBA" id="ARBA00004196"/>
    </source>
</evidence>
<comment type="similarity">
    <text evidence="2">Belongs to the bacterial solute-binding protein 8 family.</text>
</comment>
<dbReference type="PANTHER" id="PTHR30532">
    <property type="entry name" value="IRON III DICITRATE-BINDING PERIPLASMIC PROTEIN"/>
    <property type="match status" value="1"/>
</dbReference>
<keyword evidence="10" id="KW-1185">Reference proteome</keyword>